<evidence type="ECO:0000313" key="2">
    <source>
        <dbReference type="EMBL" id="MBW74340.1"/>
    </source>
</evidence>
<accession>A0A2M4D9T9</accession>
<reference evidence="2" key="1">
    <citation type="submission" date="2018-01" db="EMBL/GenBank/DDBJ databases">
        <title>An insight into the sialome of Amazonian anophelines.</title>
        <authorList>
            <person name="Ribeiro J.M."/>
            <person name="Scarpassa V."/>
            <person name="Calvo E."/>
        </authorList>
    </citation>
    <scope>NUCLEOTIDE SEQUENCE</scope>
</reference>
<feature type="transmembrane region" description="Helical" evidence="1">
    <location>
        <begin position="108"/>
        <end position="128"/>
    </location>
</feature>
<name>A0A2M4D9T9_ANODA</name>
<evidence type="ECO:0000256" key="1">
    <source>
        <dbReference type="SAM" id="Phobius"/>
    </source>
</evidence>
<organism evidence="2">
    <name type="scientific">Anopheles darlingi</name>
    <name type="common">Mosquito</name>
    <dbReference type="NCBI Taxonomy" id="43151"/>
    <lineage>
        <taxon>Eukaryota</taxon>
        <taxon>Metazoa</taxon>
        <taxon>Ecdysozoa</taxon>
        <taxon>Arthropoda</taxon>
        <taxon>Hexapoda</taxon>
        <taxon>Insecta</taxon>
        <taxon>Pterygota</taxon>
        <taxon>Neoptera</taxon>
        <taxon>Endopterygota</taxon>
        <taxon>Diptera</taxon>
        <taxon>Nematocera</taxon>
        <taxon>Culicoidea</taxon>
        <taxon>Culicidae</taxon>
        <taxon>Anophelinae</taxon>
        <taxon>Anopheles</taxon>
    </lineage>
</organism>
<keyword evidence="1" id="KW-1133">Transmembrane helix</keyword>
<protein>
    <submittedName>
        <fullName evidence="2">Uncharacterized protein</fullName>
    </submittedName>
</protein>
<keyword evidence="1" id="KW-0812">Transmembrane</keyword>
<dbReference type="EMBL" id="GGFL01010162">
    <property type="protein sequence ID" value="MBW74340.1"/>
    <property type="molecule type" value="Transcribed_RNA"/>
</dbReference>
<proteinExistence type="predicted"/>
<sequence>MLSTTASCTVSASSLISCSIAVAASDMNEFRCLLPSCTCSSSVSSSNTIKSSPVALTATDDSLSRFTTSSISVSILSCSLSAVPAAPRFSTGFLISSRAIDSCQPTCLAIICGAFGLVNVLVINRLAISSFSVTLQRLA</sequence>
<dbReference type="AlphaFoldDB" id="A0A2M4D9T9"/>
<keyword evidence="1" id="KW-0472">Membrane</keyword>